<dbReference type="GO" id="GO:0003960">
    <property type="term" value="F:quinone reductase (NADPH) activity"/>
    <property type="evidence" value="ECO:0007669"/>
    <property type="project" value="UniProtKB-EC"/>
</dbReference>
<keyword evidence="5" id="KW-1185">Reference proteome</keyword>
<evidence type="ECO:0000256" key="2">
    <source>
        <dbReference type="ARBA" id="ARBA00023002"/>
    </source>
</evidence>
<dbReference type="AlphaFoldDB" id="A0A840A4L0"/>
<dbReference type="Gene3D" id="3.90.180.10">
    <property type="entry name" value="Medium-chain alcohol dehydrogenases, catalytic domain"/>
    <property type="match status" value="1"/>
</dbReference>
<keyword evidence="2 4" id="KW-0560">Oxidoreductase</keyword>
<dbReference type="RefSeq" id="WP_184381862.1">
    <property type="nucleotide sequence ID" value="NZ_JACIDJ010000001.1"/>
</dbReference>
<evidence type="ECO:0000313" key="5">
    <source>
        <dbReference type="Proteomes" id="UP000553193"/>
    </source>
</evidence>
<dbReference type="EMBL" id="JACIDJ010000001">
    <property type="protein sequence ID" value="MBB3896908.1"/>
    <property type="molecule type" value="Genomic_DNA"/>
</dbReference>
<dbReference type="Pfam" id="PF08240">
    <property type="entry name" value="ADH_N"/>
    <property type="match status" value="1"/>
</dbReference>
<dbReference type="InterPro" id="IPR013149">
    <property type="entry name" value="ADH-like_C"/>
</dbReference>
<dbReference type="InterPro" id="IPR011032">
    <property type="entry name" value="GroES-like_sf"/>
</dbReference>
<dbReference type="InterPro" id="IPR036291">
    <property type="entry name" value="NAD(P)-bd_dom_sf"/>
</dbReference>
<evidence type="ECO:0000259" key="3">
    <source>
        <dbReference type="SMART" id="SM00829"/>
    </source>
</evidence>
<comment type="caution">
    <text evidence="4">The sequence shown here is derived from an EMBL/GenBank/DDBJ whole genome shotgun (WGS) entry which is preliminary data.</text>
</comment>
<dbReference type="Pfam" id="PF00107">
    <property type="entry name" value="ADH_zinc_N"/>
    <property type="match status" value="1"/>
</dbReference>
<name>A0A840A4L0_9PROT</name>
<dbReference type="SUPFAM" id="SSF50129">
    <property type="entry name" value="GroES-like"/>
    <property type="match status" value="1"/>
</dbReference>
<feature type="domain" description="Enoyl reductase (ER)" evidence="3">
    <location>
        <begin position="10"/>
        <end position="322"/>
    </location>
</feature>
<evidence type="ECO:0000313" key="4">
    <source>
        <dbReference type="EMBL" id="MBB3896908.1"/>
    </source>
</evidence>
<sequence length="325" mass="34062">MKAAVVTEQGLVVKEVPVPKPGPEQVLIRLRAIGLNRADLGVAAGHKHGAMGGPGAIPGLEGAGEVVEVGSEVPDSVRPGMRVMASMAASYAEYALADWGRVAPVPDSNLSWEQAATLPIALQTMHDAVVTHGLCKPGAAIMIQGASSGVGLMGLQIARLMGASVVVGTSTNPEKRARLSEFGATLAVDTNDPAWVQQVLDATGGRGVDAVVDQISGKLVSQTLAATAILGRIVNVGRLGGAVAEFDFDLHAARRISYIGVTFRTRSVAEVREIVRRMRADLWPALTEGKLALPLDRVFHLDEVAEALAHMKANRHFGKIAMVTT</sequence>
<dbReference type="GO" id="GO:0070402">
    <property type="term" value="F:NADPH binding"/>
    <property type="evidence" value="ECO:0007669"/>
    <property type="project" value="TreeGrafter"/>
</dbReference>
<dbReference type="Gene3D" id="3.40.50.720">
    <property type="entry name" value="NAD(P)-binding Rossmann-like Domain"/>
    <property type="match status" value="1"/>
</dbReference>
<dbReference type="SUPFAM" id="SSF51735">
    <property type="entry name" value="NAD(P)-binding Rossmann-fold domains"/>
    <property type="match status" value="1"/>
</dbReference>
<dbReference type="PANTHER" id="PTHR48106:SF18">
    <property type="entry name" value="QUINONE OXIDOREDUCTASE PIG3"/>
    <property type="match status" value="1"/>
</dbReference>
<dbReference type="InterPro" id="IPR013154">
    <property type="entry name" value="ADH-like_N"/>
</dbReference>
<accession>A0A840A4L0</accession>
<dbReference type="Proteomes" id="UP000553193">
    <property type="component" value="Unassembled WGS sequence"/>
</dbReference>
<evidence type="ECO:0000256" key="1">
    <source>
        <dbReference type="ARBA" id="ARBA00022857"/>
    </source>
</evidence>
<keyword evidence="1" id="KW-0521">NADP</keyword>
<dbReference type="PANTHER" id="PTHR48106">
    <property type="entry name" value="QUINONE OXIDOREDUCTASE PIG3-RELATED"/>
    <property type="match status" value="1"/>
</dbReference>
<protein>
    <submittedName>
        <fullName evidence="4">NADPH2:quinone reductase</fullName>
        <ecNumber evidence="4">1.6.5.5</ecNumber>
    </submittedName>
</protein>
<dbReference type="SMART" id="SM00829">
    <property type="entry name" value="PKS_ER"/>
    <property type="match status" value="1"/>
</dbReference>
<proteinExistence type="predicted"/>
<dbReference type="InterPro" id="IPR020843">
    <property type="entry name" value="ER"/>
</dbReference>
<dbReference type="EC" id="1.6.5.5" evidence="4"/>
<organism evidence="4 5">
    <name type="scientific">Roseococcus suduntuyensis</name>
    <dbReference type="NCBI Taxonomy" id="455361"/>
    <lineage>
        <taxon>Bacteria</taxon>
        <taxon>Pseudomonadati</taxon>
        <taxon>Pseudomonadota</taxon>
        <taxon>Alphaproteobacteria</taxon>
        <taxon>Acetobacterales</taxon>
        <taxon>Roseomonadaceae</taxon>
        <taxon>Roseococcus</taxon>
    </lineage>
</organism>
<gene>
    <name evidence="4" type="ORF">GGQ83_000334</name>
</gene>
<reference evidence="4 5" key="1">
    <citation type="submission" date="2020-08" db="EMBL/GenBank/DDBJ databases">
        <title>Genomic Encyclopedia of Type Strains, Phase IV (KMG-IV): sequencing the most valuable type-strain genomes for metagenomic binning, comparative biology and taxonomic classification.</title>
        <authorList>
            <person name="Goeker M."/>
        </authorList>
    </citation>
    <scope>NUCLEOTIDE SEQUENCE [LARGE SCALE GENOMIC DNA]</scope>
    <source>
        <strain evidence="4 5">DSM 19979</strain>
    </source>
</reference>